<dbReference type="GO" id="GO:0016757">
    <property type="term" value="F:glycosyltransferase activity"/>
    <property type="evidence" value="ECO:0007669"/>
    <property type="project" value="InterPro"/>
</dbReference>
<dbReference type="Proteomes" id="UP000552836">
    <property type="component" value="Unassembled WGS sequence"/>
</dbReference>
<dbReference type="GO" id="GO:0016772">
    <property type="term" value="F:transferase activity, transferring phosphorus-containing groups"/>
    <property type="evidence" value="ECO:0007669"/>
    <property type="project" value="InterPro"/>
</dbReference>
<dbReference type="Gene3D" id="3.40.50.2000">
    <property type="entry name" value="Glycogen Phosphorylase B"/>
    <property type="match status" value="2"/>
</dbReference>
<dbReference type="Pfam" id="PF17102">
    <property type="entry name" value="Stealth_CR3"/>
    <property type="match status" value="1"/>
</dbReference>
<keyword evidence="12" id="KW-1185">Reference proteome</keyword>
<evidence type="ECO:0000256" key="4">
    <source>
        <dbReference type="SAM" id="MobiDB-lite"/>
    </source>
</evidence>
<evidence type="ECO:0000259" key="7">
    <source>
        <dbReference type="Pfam" id="PF17101"/>
    </source>
</evidence>
<organism evidence="10 11">
    <name type="scientific">Modestobacter marinus</name>
    <dbReference type="NCBI Taxonomy" id="477641"/>
    <lineage>
        <taxon>Bacteria</taxon>
        <taxon>Bacillati</taxon>
        <taxon>Actinomycetota</taxon>
        <taxon>Actinomycetes</taxon>
        <taxon>Geodermatophilales</taxon>
        <taxon>Geodermatophilaceae</taxon>
        <taxon>Modestobacter</taxon>
    </lineage>
</organism>
<dbReference type="GO" id="GO:0000271">
    <property type="term" value="P:polysaccharide biosynthetic process"/>
    <property type="evidence" value="ECO:0007669"/>
    <property type="project" value="UniProtKB-KW"/>
</dbReference>
<comment type="similarity">
    <text evidence="1">Belongs to the stealth family.</text>
</comment>
<evidence type="ECO:0000256" key="1">
    <source>
        <dbReference type="ARBA" id="ARBA00007583"/>
    </source>
</evidence>
<evidence type="ECO:0000313" key="10">
    <source>
        <dbReference type="EMBL" id="NIH67601.1"/>
    </source>
</evidence>
<dbReference type="PANTHER" id="PTHR24045:SF0">
    <property type="entry name" value="N-ACETYLGLUCOSAMINE-1-PHOSPHOTRANSFERASE SUBUNITS ALPHA_BETA"/>
    <property type="match status" value="1"/>
</dbReference>
<reference evidence="10 11" key="3">
    <citation type="submission" date="2020-02" db="EMBL/GenBank/DDBJ databases">
        <title>Sequencing the genomes of 1000 actinobacteria strains.</title>
        <authorList>
            <person name="Klenk H.-P."/>
        </authorList>
    </citation>
    <scope>NUCLEOTIDE SEQUENCE [LARGE SCALE GENOMIC DNA]</scope>
    <source>
        <strain evidence="10 11">DSM 45201</strain>
    </source>
</reference>
<dbReference type="InterPro" id="IPR031358">
    <property type="entry name" value="Stealth_CR1"/>
</dbReference>
<dbReference type="Pfam" id="PF11380">
    <property type="entry name" value="Stealth_CR2"/>
    <property type="match status" value="1"/>
</dbReference>
<evidence type="ECO:0000259" key="5">
    <source>
        <dbReference type="Pfam" id="PF00534"/>
    </source>
</evidence>
<gene>
    <name evidence="10" type="ORF">FB380_002047</name>
    <name evidence="9" type="ORF">GCM10011589_31400</name>
</gene>
<reference evidence="12" key="2">
    <citation type="journal article" date="2019" name="Int. J. Syst. Evol. Microbiol.">
        <title>The Global Catalogue of Microorganisms (GCM) 10K type strain sequencing project: providing services to taxonomists for standard genome sequencing and annotation.</title>
        <authorList>
            <consortium name="The Broad Institute Genomics Platform"/>
            <consortium name="The Broad Institute Genome Sequencing Center for Infectious Disease"/>
            <person name="Wu L."/>
            <person name="Ma J."/>
        </authorList>
    </citation>
    <scope>NUCLEOTIDE SEQUENCE [LARGE SCALE GENOMIC DNA]</scope>
    <source>
        <strain evidence="12">CGMCC 4.5581</strain>
    </source>
</reference>
<evidence type="ECO:0000259" key="6">
    <source>
        <dbReference type="Pfam" id="PF11380"/>
    </source>
</evidence>
<proteinExistence type="inferred from homology"/>
<dbReference type="RefSeq" id="WP_166754969.1">
    <property type="nucleotide sequence ID" value="NZ_BAABJU010000006.1"/>
</dbReference>
<feature type="domain" description="Glycosyl transferase family 1" evidence="5">
    <location>
        <begin position="207"/>
        <end position="363"/>
    </location>
</feature>
<dbReference type="InterPro" id="IPR021520">
    <property type="entry name" value="Stealth_CR2"/>
</dbReference>
<accession>A0A846LJV0</accession>
<dbReference type="AlphaFoldDB" id="A0A846LJV0"/>
<sequence length="944" mass="104135">MKIVYLLTWPFEMGGTERSIITQAEAMAHRHQVEIVGVISSRPEPFFPIPTAVAHRVLVRTDAEGLPSAVEGVDLPPRRLEELHAAPSRLIPGGWESAFSQLTDLAMTRWLRELDCDVLVTTTPALLAIGSELAPHRVVVVHQEHRTSERRGATLAPLMSHGPRVDAVAFLTTPSVEHFRDAWGSAAPTLIQVLNPLTPDLRPVSGHKRPLIVAAGRLTAEKRFDHLIDAFAPIAEAHPQWTLRLFGSGPQEPALRRQISRKQLTDQVEIMGPSSVMSAEWAAASIAALSSRNEGLSLVIQEAMAAGTPVVSYACPNGPAQLITHGVDGLLVENGNVGELTTALISLVRDGERRQALGEAARLRARAFAAETIAETWEGHFLDLLADVRDGETRLERVIRRTLDPPRHRPSRRDAADDVVIDTPLVPPAAPSGTTGTDTVDQPLRPSSREKILLLAGSEVAANTALLPEDARQENLRIAVEAIAVTGSPGFRLPGPGARTTIVVPDRDRRRIAEALSRAADVGGLYVAAVDQNGRASRGVLTDEAYDFWRSEPTRVRLFRRWADPQRTLLYGAELGCDLAFWHDEGDHLVGHGEGIVSEIPWEWLTERTTVTHGGVPVAELSRLSGFTSVDTVTFDIDAVYTWVDGSDPAWLTTRRSRRAEAGGRLHLEADSEARYRSRDELRYSLRSLEYHAPWVRHVFLVTAGQVPSWVAEDHPGLTIVDHRDLFQRPADLPTFNSHAIESQLHHIDGLADHFLYVNDDVFFGRPVSPDMFFTPGGLPRVFKSPTLVGFPSGEAPPHVRAALNNRALLRRDFGRTITNGMLHVAHPMRRSLLTELEERYPVEYALTAGHPFRHDEDLSVTSSLVQHYGLLTGQAVYGNIRAAYVGLGGDDIGRRLGQLLTERNFDVFSIGDFHDTGLPEEEVDDMVRSFLQAYWPFPGRYES</sequence>
<feature type="domain" description="Stealth protein CR1 conserved region 1" evidence="7">
    <location>
        <begin position="635"/>
        <end position="660"/>
    </location>
</feature>
<dbReference type="InterPro" id="IPR001296">
    <property type="entry name" value="Glyco_trans_1"/>
</dbReference>
<evidence type="ECO:0000256" key="2">
    <source>
        <dbReference type="ARBA" id="ARBA00022679"/>
    </source>
</evidence>
<dbReference type="PANTHER" id="PTHR24045">
    <property type="match status" value="1"/>
</dbReference>
<comment type="caution">
    <text evidence="10">The sequence shown here is derived from an EMBL/GenBank/DDBJ whole genome shotgun (WGS) entry which is preliminary data.</text>
</comment>
<reference evidence="9" key="4">
    <citation type="submission" date="2024-05" db="EMBL/GenBank/DDBJ databases">
        <authorList>
            <person name="Sun Q."/>
            <person name="Zhou Y."/>
        </authorList>
    </citation>
    <scope>NUCLEOTIDE SEQUENCE</scope>
    <source>
        <strain evidence="9">CGMCC 4.5581</strain>
    </source>
</reference>
<dbReference type="Pfam" id="PF17101">
    <property type="entry name" value="Stealth_CR1"/>
    <property type="match status" value="1"/>
</dbReference>
<keyword evidence="2 10" id="KW-0808">Transferase</keyword>
<dbReference type="Pfam" id="PF00534">
    <property type="entry name" value="Glycos_transf_1"/>
    <property type="match status" value="1"/>
</dbReference>
<evidence type="ECO:0000313" key="9">
    <source>
        <dbReference type="EMBL" id="GGL72830.1"/>
    </source>
</evidence>
<reference evidence="9" key="1">
    <citation type="journal article" date="2014" name="Int. J. Syst. Evol. Microbiol.">
        <title>Complete genome of a new Firmicutes species belonging to the dominant human colonic microbiota ('Ruminococcus bicirculans') reveals two chromosomes and a selective capacity to utilize plant glucans.</title>
        <authorList>
            <consortium name="NISC Comparative Sequencing Program"/>
            <person name="Wegmann U."/>
            <person name="Louis P."/>
            <person name="Goesmann A."/>
            <person name="Henrissat B."/>
            <person name="Duncan S.H."/>
            <person name="Flint H.J."/>
        </authorList>
    </citation>
    <scope>NUCLEOTIDE SEQUENCE</scope>
    <source>
        <strain evidence="9">CGMCC 4.5581</strain>
    </source>
</reference>
<dbReference type="InterPro" id="IPR031357">
    <property type="entry name" value="Stealth_CR3"/>
</dbReference>
<dbReference type="InterPro" id="IPR047141">
    <property type="entry name" value="Stealth"/>
</dbReference>
<feature type="domain" description="Stealth protein CR2 conserved region 2" evidence="6">
    <location>
        <begin position="675"/>
        <end position="779"/>
    </location>
</feature>
<feature type="domain" description="Stealth protein CR3 conserved region 3" evidence="8">
    <location>
        <begin position="824"/>
        <end position="869"/>
    </location>
</feature>
<dbReference type="SUPFAM" id="SSF53756">
    <property type="entry name" value="UDP-Glycosyltransferase/glycogen phosphorylase"/>
    <property type="match status" value="1"/>
</dbReference>
<keyword evidence="3" id="KW-0270">Exopolysaccharide synthesis</keyword>
<evidence type="ECO:0000259" key="8">
    <source>
        <dbReference type="Pfam" id="PF17102"/>
    </source>
</evidence>
<dbReference type="EMBL" id="JAAMPA010000001">
    <property type="protein sequence ID" value="NIH67601.1"/>
    <property type="molecule type" value="Genomic_DNA"/>
</dbReference>
<dbReference type="Proteomes" id="UP000648663">
    <property type="component" value="Unassembled WGS sequence"/>
</dbReference>
<evidence type="ECO:0000313" key="11">
    <source>
        <dbReference type="Proteomes" id="UP000552836"/>
    </source>
</evidence>
<dbReference type="EMBL" id="BMMI01000005">
    <property type="protein sequence ID" value="GGL72830.1"/>
    <property type="molecule type" value="Genomic_DNA"/>
</dbReference>
<feature type="region of interest" description="Disordered" evidence="4">
    <location>
        <begin position="423"/>
        <end position="445"/>
    </location>
</feature>
<evidence type="ECO:0000256" key="3">
    <source>
        <dbReference type="ARBA" id="ARBA00023169"/>
    </source>
</evidence>
<protein>
    <submittedName>
        <fullName evidence="9">Exopolysaccharide phosphotransferase</fullName>
    </submittedName>
    <submittedName>
        <fullName evidence="10">Glycosyltransferase involved in cell wall biosynthesis</fullName>
    </submittedName>
</protein>
<evidence type="ECO:0000313" key="12">
    <source>
        <dbReference type="Proteomes" id="UP000648663"/>
    </source>
</evidence>
<name>A0A846LJV0_9ACTN</name>